<dbReference type="AlphaFoldDB" id="A0ABC8TC23"/>
<protein>
    <submittedName>
        <fullName evidence="1">Uncharacterized protein</fullName>
    </submittedName>
</protein>
<comment type="caution">
    <text evidence="1">The sequence shown here is derived from an EMBL/GenBank/DDBJ whole genome shotgun (WGS) entry which is preliminary data.</text>
</comment>
<dbReference type="Proteomes" id="UP001642360">
    <property type="component" value="Unassembled WGS sequence"/>
</dbReference>
<accession>A0ABC8TC23</accession>
<keyword evidence="2" id="KW-1185">Reference proteome</keyword>
<sequence length="84" mass="9719">MAFMKNVKTILTSESILDSLDVSFTINGTLFLTNRLLQSLAQQMSIITDYFWAYRLANKKVRRDCDQLKEDVPSRDKTLKTQVT</sequence>
<evidence type="ECO:0000313" key="2">
    <source>
        <dbReference type="Proteomes" id="UP001642360"/>
    </source>
</evidence>
<proteinExistence type="predicted"/>
<gene>
    <name evidence="1" type="ORF">ILEXP_LOCUS36190</name>
</gene>
<organism evidence="1 2">
    <name type="scientific">Ilex paraguariensis</name>
    <name type="common">yerba mate</name>
    <dbReference type="NCBI Taxonomy" id="185542"/>
    <lineage>
        <taxon>Eukaryota</taxon>
        <taxon>Viridiplantae</taxon>
        <taxon>Streptophyta</taxon>
        <taxon>Embryophyta</taxon>
        <taxon>Tracheophyta</taxon>
        <taxon>Spermatophyta</taxon>
        <taxon>Magnoliopsida</taxon>
        <taxon>eudicotyledons</taxon>
        <taxon>Gunneridae</taxon>
        <taxon>Pentapetalae</taxon>
        <taxon>asterids</taxon>
        <taxon>campanulids</taxon>
        <taxon>Aquifoliales</taxon>
        <taxon>Aquifoliaceae</taxon>
        <taxon>Ilex</taxon>
    </lineage>
</organism>
<dbReference type="EMBL" id="CAUOFW020004724">
    <property type="protein sequence ID" value="CAK9166943.1"/>
    <property type="molecule type" value="Genomic_DNA"/>
</dbReference>
<reference evidence="1 2" key="1">
    <citation type="submission" date="2024-02" db="EMBL/GenBank/DDBJ databases">
        <authorList>
            <person name="Vignale AGUSTIN F."/>
            <person name="Sosa J E."/>
            <person name="Modenutti C."/>
        </authorList>
    </citation>
    <scope>NUCLEOTIDE SEQUENCE [LARGE SCALE GENOMIC DNA]</scope>
</reference>
<evidence type="ECO:0000313" key="1">
    <source>
        <dbReference type="EMBL" id="CAK9166943.1"/>
    </source>
</evidence>
<name>A0ABC8TC23_9AQUA</name>